<sequence length="146" mass="16806">MTGNRLLDWTFYGTIAGTLLACFFYTIERGFGINLYTFLVNIDFLPLLDYIIYSLLIQFVSHILISVILIALVDILSAAFNHPYLISVIINAFMSFTFFPLYHVAVTKPFHPPFILPFLLWFIGHLLFAVLIGYFVSFLHKKRSAD</sequence>
<feature type="transmembrane region" description="Helical" evidence="1">
    <location>
        <begin position="84"/>
        <end position="102"/>
    </location>
</feature>
<reference evidence="2 3" key="1">
    <citation type="submission" date="2016-11" db="EMBL/GenBank/DDBJ databases">
        <authorList>
            <person name="Jaros S."/>
            <person name="Januszkiewicz K."/>
            <person name="Wedrychowicz H."/>
        </authorList>
    </citation>
    <scope>NUCLEOTIDE SEQUENCE [LARGE SCALE GENOMIC DNA]</scope>
    <source>
        <strain evidence="2 3">Con a/3</strain>
    </source>
</reference>
<gene>
    <name evidence="2" type="ORF">UN64_08105</name>
</gene>
<keyword evidence="1" id="KW-0472">Membrane</keyword>
<evidence type="ECO:0000313" key="2">
    <source>
        <dbReference type="EMBL" id="OOE12073.1"/>
    </source>
</evidence>
<dbReference type="PROSITE" id="PS51257">
    <property type="entry name" value="PROKAR_LIPOPROTEIN"/>
    <property type="match status" value="1"/>
</dbReference>
<evidence type="ECO:0008006" key="4">
    <source>
        <dbReference type="Google" id="ProtNLM"/>
    </source>
</evidence>
<accession>A0A1V3G6P1</accession>
<proteinExistence type="predicted"/>
<dbReference type="AlphaFoldDB" id="A0A1V3G6P1"/>
<protein>
    <recommendedName>
        <fullName evidence="4">DUF1440 domain-containing protein</fullName>
    </recommendedName>
</protein>
<name>A0A1V3G6P1_9BACL</name>
<comment type="caution">
    <text evidence="2">The sequence shown here is derived from an EMBL/GenBank/DDBJ whole genome shotgun (WGS) entry which is preliminary data.</text>
</comment>
<keyword evidence="1" id="KW-1133">Transmembrane helix</keyword>
<feature type="transmembrane region" description="Helical" evidence="1">
    <location>
        <begin position="114"/>
        <end position="136"/>
    </location>
</feature>
<feature type="transmembrane region" description="Helical" evidence="1">
    <location>
        <begin position="9"/>
        <end position="27"/>
    </location>
</feature>
<organism evidence="2 3">
    <name type="scientific">Fictibacillus arsenicus</name>
    <dbReference type="NCBI Taxonomy" id="255247"/>
    <lineage>
        <taxon>Bacteria</taxon>
        <taxon>Bacillati</taxon>
        <taxon>Bacillota</taxon>
        <taxon>Bacilli</taxon>
        <taxon>Bacillales</taxon>
        <taxon>Fictibacillaceae</taxon>
        <taxon>Fictibacillus</taxon>
    </lineage>
</organism>
<feature type="transmembrane region" description="Helical" evidence="1">
    <location>
        <begin position="47"/>
        <end position="72"/>
    </location>
</feature>
<evidence type="ECO:0000313" key="3">
    <source>
        <dbReference type="Proteomes" id="UP000188597"/>
    </source>
</evidence>
<keyword evidence="1" id="KW-0812">Transmembrane</keyword>
<dbReference type="Proteomes" id="UP000188597">
    <property type="component" value="Unassembled WGS sequence"/>
</dbReference>
<dbReference type="EMBL" id="MQMF01000002">
    <property type="protein sequence ID" value="OOE12073.1"/>
    <property type="molecule type" value="Genomic_DNA"/>
</dbReference>
<evidence type="ECO:0000256" key="1">
    <source>
        <dbReference type="SAM" id="Phobius"/>
    </source>
</evidence>